<evidence type="ECO:0000256" key="1">
    <source>
        <dbReference type="ARBA" id="ARBA00022723"/>
    </source>
</evidence>
<dbReference type="PANTHER" id="PTHR11903:SF39">
    <property type="entry name" value="PROSTAGLANDIN G_H SYNTHASE 2-LIKE"/>
    <property type="match status" value="1"/>
</dbReference>
<dbReference type="EMBL" id="FNOT01000010">
    <property type="protein sequence ID" value="SDY72479.1"/>
    <property type="molecule type" value="Genomic_DNA"/>
</dbReference>
<keyword evidence="3" id="KW-0560">Oxidoreductase</keyword>
<feature type="compositionally biased region" description="Polar residues" evidence="5">
    <location>
        <begin position="527"/>
        <end position="536"/>
    </location>
</feature>
<dbReference type="SUPFAM" id="SSF48113">
    <property type="entry name" value="Heme-dependent peroxidases"/>
    <property type="match status" value="1"/>
</dbReference>
<organism evidence="6 7">
    <name type="scientific">Geodermatophilus africanus</name>
    <dbReference type="NCBI Taxonomy" id="1137993"/>
    <lineage>
        <taxon>Bacteria</taxon>
        <taxon>Bacillati</taxon>
        <taxon>Actinomycetota</taxon>
        <taxon>Actinomycetes</taxon>
        <taxon>Geodermatophilales</taxon>
        <taxon>Geodermatophilaceae</taxon>
        <taxon>Geodermatophilus</taxon>
    </lineage>
</organism>
<dbReference type="GO" id="GO:0006979">
    <property type="term" value="P:response to oxidative stress"/>
    <property type="evidence" value="ECO:0007669"/>
    <property type="project" value="InterPro"/>
</dbReference>
<evidence type="ECO:0000256" key="3">
    <source>
        <dbReference type="ARBA" id="ARBA00023002"/>
    </source>
</evidence>
<evidence type="ECO:0000256" key="2">
    <source>
        <dbReference type="ARBA" id="ARBA00022964"/>
    </source>
</evidence>
<protein>
    <submittedName>
        <fullName evidence="6">Prostaglandin-endoperoxide synthase 2</fullName>
    </submittedName>
</protein>
<dbReference type="GO" id="GO:0004601">
    <property type="term" value="F:peroxidase activity"/>
    <property type="evidence" value="ECO:0007669"/>
    <property type="project" value="InterPro"/>
</dbReference>
<sequence>MPAVPATAAHWSYWRRNGWRNGAELWAVTHLEPVWTLLRRLPGVRSATNRLLITRFVSKLETRPNVLSTKTPYTSWESLTDRTYSARHLPPDDELQQRLQPAASVAELFRREQPRVSAKSTLLFSHFAQWFVDGFLRTDPEDPTRNTSTHDIDLSQLYGQTEDVTALLRTRSGGRLKSQQINGGEFPPYYFGPDGQVQPEFEDLPLSYPGADRKAVELGKLTDAQKRSLFALGIPRGNIHYGFVMLSTLFLREHNRLAGLIAEEHPEWDDEHVFQAARNTLIVILLKIVIEDYINHITPFHFKLFVEPGIGVGEKWYRQNWMSIEFDLLYRWHPLVPTELVVGGVRRSAGDVLWETDVVPEQGLAALFDEASRQPSTEIAIRNTAEFLREVEERTIAIGRTAALAGFNAYRQACGYPRLRSFRDFSADPEVGRALAARYRSVDDVELYVGLFAEDVRRNSALPPVMGTMVAVDAFSQALTNPLLAPGVYGAETFSGAGEREIERTSRLQDLVDRNTPGEGTAPLVTFTRTGSAATR</sequence>
<dbReference type="InterPro" id="IPR010255">
    <property type="entry name" value="Haem_peroxidase_sf"/>
</dbReference>
<dbReference type="GO" id="GO:0004666">
    <property type="term" value="F:prostaglandin-endoperoxide synthase activity"/>
    <property type="evidence" value="ECO:0007669"/>
    <property type="project" value="TreeGrafter"/>
</dbReference>
<name>A0A1H3M8D5_9ACTN</name>
<dbReference type="GO" id="GO:0006631">
    <property type="term" value="P:fatty acid metabolic process"/>
    <property type="evidence" value="ECO:0007669"/>
    <property type="project" value="UniProtKB-ARBA"/>
</dbReference>
<evidence type="ECO:0000256" key="5">
    <source>
        <dbReference type="SAM" id="MobiDB-lite"/>
    </source>
</evidence>
<dbReference type="STRING" id="1137993.SAMN05660209_03581"/>
<keyword evidence="4" id="KW-0408">Iron</keyword>
<dbReference type="CDD" id="cd09816">
    <property type="entry name" value="prostaglandin_endoperoxide_synthase"/>
    <property type="match status" value="1"/>
</dbReference>
<dbReference type="PANTHER" id="PTHR11903">
    <property type="entry name" value="PROSTAGLANDIN G/H SYNTHASE"/>
    <property type="match status" value="1"/>
</dbReference>
<evidence type="ECO:0000313" key="7">
    <source>
        <dbReference type="Proteomes" id="UP000198921"/>
    </source>
</evidence>
<dbReference type="Gene3D" id="1.10.640.10">
    <property type="entry name" value="Haem peroxidase domain superfamily, animal type"/>
    <property type="match status" value="1"/>
</dbReference>
<dbReference type="GO" id="GO:0046872">
    <property type="term" value="F:metal ion binding"/>
    <property type="evidence" value="ECO:0007669"/>
    <property type="project" value="UniProtKB-KW"/>
</dbReference>
<proteinExistence type="predicted"/>
<keyword evidence="7" id="KW-1185">Reference proteome</keyword>
<dbReference type="PROSITE" id="PS50292">
    <property type="entry name" value="PEROXIDASE_3"/>
    <property type="match status" value="1"/>
</dbReference>
<feature type="region of interest" description="Disordered" evidence="5">
    <location>
        <begin position="514"/>
        <end position="536"/>
    </location>
</feature>
<dbReference type="InterPro" id="IPR050783">
    <property type="entry name" value="Oxylipin_biosynth_metab"/>
</dbReference>
<accession>A0A1H3M8D5</accession>
<dbReference type="Pfam" id="PF03098">
    <property type="entry name" value="An_peroxidase"/>
    <property type="match status" value="1"/>
</dbReference>
<dbReference type="RefSeq" id="WP_244522647.1">
    <property type="nucleotide sequence ID" value="NZ_FNOT01000010.1"/>
</dbReference>
<keyword evidence="2" id="KW-0223">Dioxygenase</keyword>
<keyword evidence="1" id="KW-0479">Metal-binding</keyword>
<evidence type="ECO:0000313" key="6">
    <source>
        <dbReference type="EMBL" id="SDY72479.1"/>
    </source>
</evidence>
<dbReference type="GO" id="GO:0005737">
    <property type="term" value="C:cytoplasm"/>
    <property type="evidence" value="ECO:0007669"/>
    <property type="project" value="TreeGrafter"/>
</dbReference>
<evidence type="ECO:0000256" key="4">
    <source>
        <dbReference type="ARBA" id="ARBA00023004"/>
    </source>
</evidence>
<dbReference type="AlphaFoldDB" id="A0A1H3M8D5"/>
<dbReference type="GO" id="GO:0016702">
    <property type="term" value="F:oxidoreductase activity, acting on single donors with incorporation of molecular oxygen, incorporation of two atoms of oxygen"/>
    <property type="evidence" value="ECO:0007669"/>
    <property type="project" value="TreeGrafter"/>
</dbReference>
<dbReference type="InterPro" id="IPR037120">
    <property type="entry name" value="Haem_peroxidase_sf_animal"/>
</dbReference>
<gene>
    <name evidence="6" type="ORF">SAMN05660209_03581</name>
</gene>
<dbReference type="InterPro" id="IPR019791">
    <property type="entry name" value="Haem_peroxidase_animal"/>
</dbReference>
<reference evidence="7" key="1">
    <citation type="submission" date="2016-10" db="EMBL/GenBank/DDBJ databases">
        <authorList>
            <person name="Varghese N."/>
            <person name="Submissions S."/>
        </authorList>
    </citation>
    <scope>NUCLEOTIDE SEQUENCE [LARGE SCALE GENOMIC DNA]</scope>
    <source>
        <strain evidence="7">DSM 45422</strain>
    </source>
</reference>
<dbReference type="PRINTS" id="PR00457">
    <property type="entry name" value="ANPEROXIDASE"/>
</dbReference>
<dbReference type="Proteomes" id="UP000198921">
    <property type="component" value="Unassembled WGS sequence"/>
</dbReference>
<dbReference type="GO" id="GO:0020037">
    <property type="term" value="F:heme binding"/>
    <property type="evidence" value="ECO:0007669"/>
    <property type="project" value="InterPro"/>
</dbReference>